<reference evidence="1 2" key="1">
    <citation type="submission" date="2018-01" db="EMBL/GenBank/DDBJ databases">
        <title>A novel member of the phylum Bacteroidetes isolated from glacier ice.</title>
        <authorList>
            <person name="Liu Q."/>
            <person name="Xin Y.-H."/>
        </authorList>
    </citation>
    <scope>NUCLEOTIDE SEQUENCE [LARGE SCALE GENOMIC DNA]</scope>
    <source>
        <strain evidence="1 2">RB1R16</strain>
    </source>
</reference>
<evidence type="ECO:0000313" key="1">
    <source>
        <dbReference type="EMBL" id="PQJ12517.1"/>
    </source>
</evidence>
<dbReference type="RefSeq" id="WP_105037400.1">
    <property type="nucleotide sequence ID" value="NZ_PPSL01000001.1"/>
</dbReference>
<dbReference type="EMBL" id="PPSL01000001">
    <property type="protein sequence ID" value="PQJ12517.1"/>
    <property type="molecule type" value="Genomic_DNA"/>
</dbReference>
<accession>A0A2S7T0Y1</accession>
<comment type="caution">
    <text evidence="1">The sequence shown here is derived from an EMBL/GenBank/DDBJ whole genome shotgun (WGS) entry which is preliminary data.</text>
</comment>
<keyword evidence="2" id="KW-1185">Reference proteome</keyword>
<proteinExistence type="predicted"/>
<name>A0A2S7T0Y1_9BACT</name>
<dbReference type="AlphaFoldDB" id="A0A2S7T0Y1"/>
<organism evidence="1 2">
    <name type="scientific">Flavipsychrobacter stenotrophus</name>
    <dbReference type="NCBI Taxonomy" id="2077091"/>
    <lineage>
        <taxon>Bacteria</taxon>
        <taxon>Pseudomonadati</taxon>
        <taxon>Bacteroidota</taxon>
        <taxon>Chitinophagia</taxon>
        <taxon>Chitinophagales</taxon>
        <taxon>Chitinophagaceae</taxon>
        <taxon>Flavipsychrobacter</taxon>
    </lineage>
</organism>
<sequence>MIVSNIQAKRLFYDFKCPHCHQEPPIDYLANPEHEFPGLAHNPGRNECETFDDEFNAVYKESLQGYGSLDRMYEWLWKYRN</sequence>
<dbReference type="Proteomes" id="UP000239872">
    <property type="component" value="Unassembled WGS sequence"/>
</dbReference>
<protein>
    <submittedName>
        <fullName evidence="1">Uncharacterized protein</fullName>
    </submittedName>
</protein>
<gene>
    <name evidence="1" type="ORF">CJD36_001850</name>
</gene>
<evidence type="ECO:0000313" key="2">
    <source>
        <dbReference type="Proteomes" id="UP000239872"/>
    </source>
</evidence>